<evidence type="ECO:0000313" key="2">
    <source>
        <dbReference type="Proteomes" id="UP000807469"/>
    </source>
</evidence>
<dbReference type="EMBL" id="MU155140">
    <property type="protein sequence ID" value="KAF9484855.1"/>
    <property type="molecule type" value="Genomic_DNA"/>
</dbReference>
<dbReference type="AlphaFoldDB" id="A0A9P6D6F2"/>
<dbReference type="Proteomes" id="UP000807469">
    <property type="component" value="Unassembled WGS sequence"/>
</dbReference>
<evidence type="ECO:0000313" key="1">
    <source>
        <dbReference type="EMBL" id="KAF9484855.1"/>
    </source>
</evidence>
<proteinExistence type="predicted"/>
<sequence length="447" mass="50621">MTDTHPQRLAQNPVLPWELTDLIIDHLRHDIRALGVCGAVCSEWLIRSRYHMFSTVQLWPWRMQHFVSLATDENCTFTNFITRIEMDDAKIQGTQKIYGGQFRVETKPEGRGQQENVGENSNIMFNDAMSHSGLKCLSQVNAIQIRNVDWTSLSPVQQASLRSHFSKFSQLRRLEFHDVIFHDVREVARITRSLGASLHHLTANISFLKYLEHNLALTTSCTIASSELRSMEIGTDDGIPILLNCLANSGGSHHNKIQELKLRNVENKHLQYIKSALKNKKLQRLVVDFKHEKVSLISEEDLDFSSLHELRALAISGLQLSSSSIHALIERSLPKILGRIEAPFFTTLEIGFCINALFSTEVVGCVDWTHLQRVLLNLHFFGLSTIRIIVEVAAESTTDQILYIERQLRAGFDQLIARKALDLKVVTESSNVPEDGLVSDAGYIDKD</sequence>
<reference evidence="1" key="1">
    <citation type="submission" date="2020-11" db="EMBL/GenBank/DDBJ databases">
        <authorList>
            <consortium name="DOE Joint Genome Institute"/>
            <person name="Ahrendt S."/>
            <person name="Riley R."/>
            <person name="Andreopoulos W."/>
            <person name="Labutti K."/>
            <person name="Pangilinan J."/>
            <person name="Ruiz-Duenas F.J."/>
            <person name="Barrasa J.M."/>
            <person name="Sanchez-Garcia M."/>
            <person name="Camarero S."/>
            <person name="Miyauchi S."/>
            <person name="Serrano A."/>
            <person name="Linde D."/>
            <person name="Babiker R."/>
            <person name="Drula E."/>
            <person name="Ayuso-Fernandez I."/>
            <person name="Pacheco R."/>
            <person name="Padilla G."/>
            <person name="Ferreira P."/>
            <person name="Barriuso J."/>
            <person name="Kellner H."/>
            <person name="Castanera R."/>
            <person name="Alfaro M."/>
            <person name="Ramirez L."/>
            <person name="Pisabarro A.G."/>
            <person name="Kuo A."/>
            <person name="Tritt A."/>
            <person name="Lipzen A."/>
            <person name="He G."/>
            <person name="Yan M."/>
            <person name="Ng V."/>
            <person name="Cullen D."/>
            <person name="Martin F."/>
            <person name="Rosso M.-N."/>
            <person name="Henrissat B."/>
            <person name="Hibbett D."/>
            <person name="Martinez A.T."/>
            <person name="Grigoriev I.V."/>
        </authorList>
    </citation>
    <scope>NUCLEOTIDE SEQUENCE</scope>
    <source>
        <strain evidence="1">CIRM-BRFM 674</strain>
    </source>
</reference>
<name>A0A9P6D6F2_9AGAR</name>
<protein>
    <submittedName>
        <fullName evidence="1">Uncharacterized protein</fullName>
    </submittedName>
</protein>
<accession>A0A9P6D6F2</accession>
<dbReference type="OrthoDB" id="2734547at2759"/>
<keyword evidence="2" id="KW-1185">Reference proteome</keyword>
<dbReference type="SUPFAM" id="SSF52047">
    <property type="entry name" value="RNI-like"/>
    <property type="match status" value="1"/>
</dbReference>
<organism evidence="1 2">
    <name type="scientific">Pholiota conissans</name>
    <dbReference type="NCBI Taxonomy" id="109636"/>
    <lineage>
        <taxon>Eukaryota</taxon>
        <taxon>Fungi</taxon>
        <taxon>Dikarya</taxon>
        <taxon>Basidiomycota</taxon>
        <taxon>Agaricomycotina</taxon>
        <taxon>Agaricomycetes</taxon>
        <taxon>Agaricomycetidae</taxon>
        <taxon>Agaricales</taxon>
        <taxon>Agaricineae</taxon>
        <taxon>Strophariaceae</taxon>
        <taxon>Pholiota</taxon>
    </lineage>
</organism>
<comment type="caution">
    <text evidence="1">The sequence shown here is derived from an EMBL/GenBank/DDBJ whole genome shotgun (WGS) entry which is preliminary data.</text>
</comment>
<gene>
    <name evidence="1" type="ORF">BDN70DRAFT_872122</name>
</gene>